<name>A0A834AYG9_9CHIR</name>
<reference evidence="2 3" key="1">
    <citation type="journal article" date="2020" name="Nature">
        <title>Six reference-quality genomes reveal evolution of bat adaptations.</title>
        <authorList>
            <person name="Jebb D."/>
            <person name="Huang Z."/>
            <person name="Pippel M."/>
            <person name="Hughes G.M."/>
            <person name="Lavrichenko K."/>
            <person name="Devanna P."/>
            <person name="Winkler S."/>
            <person name="Jermiin L.S."/>
            <person name="Skirmuntt E.C."/>
            <person name="Katzourakis A."/>
            <person name="Burkitt-Gray L."/>
            <person name="Ray D.A."/>
            <person name="Sullivan K.A.M."/>
            <person name="Roscito J.G."/>
            <person name="Kirilenko B.M."/>
            <person name="Davalos L.M."/>
            <person name="Corthals A.P."/>
            <person name="Power M.L."/>
            <person name="Jones G."/>
            <person name="Ransome R.D."/>
            <person name="Dechmann D.K.N."/>
            <person name="Locatelli A.G."/>
            <person name="Puechmaille S.J."/>
            <person name="Fedrigo O."/>
            <person name="Jarvis E.D."/>
            <person name="Hiller M."/>
            <person name="Vernes S.C."/>
            <person name="Myers E.W."/>
            <person name="Teeling E.C."/>
        </authorList>
    </citation>
    <scope>NUCLEOTIDE SEQUENCE [LARGE SCALE GENOMIC DNA]</scope>
    <source>
        <strain evidence="2">Bat1K_MPI-CBG_1</strain>
    </source>
</reference>
<feature type="region of interest" description="Disordered" evidence="1">
    <location>
        <begin position="30"/>
        <end position="58"/>
    </location>
</feature>
<evidence type="ECO:0000313" key="2">
    <source>
        <dbReference type="EMBL" id="KAF6120092.1"/>
    </source>
</evidence>
<evidence type="ECO:0000313" key="3">
    <source>
        <dbReference type="Proteomes" id="UP000664940"/>
    </source>
</evidence>
<proteinExistence type="predicted"/>
<feature type="region of interest" description="Disordered" evidence="1">
    <location>
        <begin position="107"/>
        <end position="159"/>
    </location>
</feature>
<protein>
    <submittedName>
        <fullName evidence="2">Uncharacterized protein</fullName>
    </submittedName>
</protein>
<evidence type="ECO:0000256" key="1">
    <source>
        <dbReference type="SAM" id="MobiDB-lite"/>
    </source>
</evidence>
<comment type="caution">
    <text evidence="2">The sequence shown here is derived from an EMBL/GenBank/DDBJ whole genome shotgun (WGS) entry which is preliminary data.</text>
</comment>
<dbReference type="Proteomes" id="UP000664940">
    <property type="component" value="Unassembled WGS sequence"/>
</dbReference>
<dbReference type="EMBL" id="JABVXQ010000003">
    <property type="protein sequence ID" value="KAF6120092.1"/>
    <property type="molecule type" value="Genomic_DNA"/>
</dbReference>
<accession>A0A834AYG9</accession>
<sequence length="172" mass="17744">MLVMASQVHTPSGTPRQDTELRKLLCSAGSSAGAGTAPLCPRRPGSGLRPGHTNRVRQQRVSVSCPLNHGTGLTAHLGEPGAAGSTRPQVDWVLAAWLLPRGPHPTPQVPLLSSGTPSTARHHPLFTTGTELQLPGPPANYSGHPRPPSPPHHAPGTGAAAAVKTSLTSFGF</sequence>
<dbReference type="AlphaFoldDB" id="A0A834AYG9"/>
<organism evidence="2 3">
    <name type="scientific">Phyllostomus discolor</name>
    <name type="common">pale spear-nosed bat</name>
    <dbReference type="NCBI Taxonomy" id="89673"/>
    <lineage>
        <taxon>Eukaryota</taxon>
        <taxon>Metazoa</taxon>
        <taxon>Chordata</taxon>
        <taxon>Craniata</taxon>
        <taxon>Vertebrata</taxon>
        <taxon>Euteleostomi</taxon>
        <taxon>Mammalia</taxon>
        <taxon>Eutheria</taxon>
        <taxon>Laurasiatheria</taxon>
        <taxon>Chiroptera</taxon>
        <taxon>Yangochiroptera</taxon>
        <taxon>Phyllostomidae</taxon>
        <taxon>Phyllostominae</taxon>
        <taxon>Phyllostomus</taxon>
    </lineage>
</organism>
<gene>
    <name evidence="2" type="ORF">HJG60_010418</name>
</gene>